<reference evidence="1 2" key="1">
    <citation type="journal article" date="2018" name="Mol. Biol. Evol.">
        <title>Broad Genomic Sampling Reveals a Smut Pathogenic Ancestry of the Fungal Clade Ustilaginomycotina.</title>
        <authorList>
            <person name="Kijpornyongpan T."/>
            <person name="Mondo S.J."/>
            <person name="Barry K."/>
            <person name="Sandor L."/>
            <person name="Lee J."/>
            <person name="Lipzen A."/>
            <person name="Pangilinan J."/>
            <person name="LaButti K."/>
            <person name="Hainaut M."/>
            <person name="Henrissat B."/>
            <person name="Grigoriev I.V."/>
            <person name="Spatafora J.W."/>
            <person name="Aime M.C."/>
        </authorList>
    </citation>
    <scope>NUCLEOTIDE SEQUENCE [LARGE SCALE GENOMIC DNA]</scope>
    <source>
        <strain evidence="1 2">SA 807</strain>
    </source>
</reference>
<sequence length="634" mass="69632">MRNPSSGNNSSSIDAHGYGNQVTLSSDHESNTASATPHQPPFLTAFQTPPNSQNHLLYTAPTLYQLARQQVPRDHRSSSNTPQNLPTQTNNLSLSTILSTDEEISEIVLESSQSHIDVSLEGALSVDPRAQTRVPDGASDDRLNDSDVFLRGGAEGAGAGRDGFGVGISRIRFQTGQAQTDSSSWNHHQQPIGRLSVPLPTGAASPSSPPARRWDVSQGIQDEAEQNAEVRQAEEALRIAEEAERQHLMSMYGSEGLASIRGEEISSRFVGEGGEGEGEAEMTSFISDRTAPPLSPRSIAGACRIHLGLECYHGWFGEEYSYIEYEESSDPNSRRQEDGKDGAGAKKRRLYRFNKGGKMEDGKEAKEEANVEWKAVRRTGGPRTALPGPKESEVIRRRAMMDAVMKKNAQRLQRASTVLTRRDESKTEPCSSSSTREAAKSSKYPSPSIGEKKTAIGLFPDISNMPSMNEEEKGSSAPSASTQAQLAKKKGLRDLKYRFEDSSMDESNSSIPNLSESSQVSLPRGTLTKELTSESLGKNDRRGTMRGKRSSSTEAGIFDLRAFRRERRAMRQVEMQSKLTTSTILKALSLQLEKSKRNEWRFYERQICSDRKASSSLPFRFSVPGSREGGQSGE</sequence>
<name>A0ACD0P8P7_9BASI</name>
<dbReference type="Proteomes" id="UP000245626">
    <property type="component" value="Unassembled WGS sequence"/>
</dbReference>
<evidence type="ECO:0000313" key="1">
    <source>
        <dbReference type="EMBL" id="PWN54396.1"/>
    </source>
</evidence>
<accession>A0ACD0P8P7</accession>
<evidence type="ECO:0000313" key="2">
    <source>
        <dbReference type="Proteomes" id="UP000245626"/>
    </source>
</evidence>
<keyword evidence="2" id="KW-1185">Reference proteome</keyword>
<gene>
    <name evidence="1" type="ORF">IE53DRAFT_157849</name>
</gene>
<protein>
    <submittedName>
        <fullName evidence="1">Uncharacterized protein</fullName>
    </submittedName>
</protein>
<organism evidence="1 2">
    <name type="scientific">Violaceomyces palustris</name>
    <dbReference type="NCBI Taxonomy" id="1673888"/>
    <lineage>
        <taxon>Eukaryota</taxon>
        <taxon>Fungi</taxon>
        <taxon>Dikarya</taxon>
        <taxon>Basidiomycota</taxon>
        <taxon>Ustilaginomycotina</taxon>
        <taxon>Ustilaginomycetes</taxon>
        <taxon>Violaceomycetales</taxon>
        <taxon>Violaceomycetaceae</taxon>
        <taxon>Violaceomyces</taxon>
    </lineage>
</organism>
<proteinExistence type="predicted"/>
<dbReference type="EMBL" id="KZ819686">
    <property type="protein sequence ID" value="PWN54396.1"/>
    <property type="molecule type" value="Genomic_DNA"/>
</dbReference>